<dbReference type="PANTHER" id="PTHR10791">
    <property type="entry name" value="RAG1-ACTIVATING PROTEIN 1"/>
    <property type="match status" value="1"/>
</dbReference>
<evidence type="ECO:0000256" key="2">
    <source>
        <dbReference type="ARBA" id="ARBA00007809"/>
    </source>
</evidence>
<dbReference type="GO" id="GO:0051119">
    <property type="term" value="F:sugar transmembrane transporter activity"/>
    <property type="evidence" value="ECO:0007669"/>
    <property type="project" value="InterPro"/>
</dbReference>
<comment type="subcellular location">
    <subcellularLocation>
        <location evidence="1 11">Cell membrane</location>
        <topology evidence="1 11">Multi-pass membrane protein</topology>
    </subcellularLocation>
</comment>
<protein>
    <recommendedName>
        <fullName evidence="11">Bidirectional sugar transporter SWEET</fullName>
    </recommendedName>
</protein>
<evidence type="ECO:0000256" key="11">
    <source>
        <dbReference type="RuleBase" id="RU910715"/>
    </source>
</evidence>
<feature type="transmembrane region" description="Helical" evidence="11">
    <location>
        <begin position="131"/>
        <end position="153"/>
    </location>
</feature>
<feature type="transmembrane region" description="Helical" evidence="11">
    <location>
        <begin position="165"/>
        <end position="186"/>
    </location>
</feature>
<evidence type="ECO:0000256" key="6">
    <source>
        <dbReference type="ARBA" id="ARBA00022692"/>
    </source>
</evidence>
<feature type="transmembrane region" description="Helical" evidence="11">
    <location>
        <begin position="71"/>
        <end position="93"/>
    </location>
</feature>
<evidence type="ECO:0000256" key="3">
    <source>
        <dbReference type="ARBA" id="ARBA00022448"/>
    </source>
</evidence>
<keyword evidence="9 11" id="KW-0472">Membrane</keyword>
<feature type="transmembrane region" description="Helical" evidence="11">
    <location>
        <begin position="102"/>
        <end position="125"/>
    </location>
</feature>
<dbReference type="GO" id="GO:0051260">
    <property type="term" value="P:protein homooligomerization"/>
    <property type="evidence" value="ECO:0007669"/>
    <property type="project" value="UniProtKB-ARBA"/>
</dbReference>
<reference evidence="12" key="1">
    <citation type="journal article" date="2019" name="BMC Plant Biol.">
        <title>Genome-wide identification and expression analysis of SWEET gene family in Litchi chinensis reveal the involvement of LcSWEET2a/3b in early seed development.</title>
        <authorList>
            <person name="Xie H."/>
            <person name="Wang D."/>
            <person name="Qin Y."/>
            <person name="Ma A."/>
            <person name="Fu J."/>
            <person name="Qin Y."/>
            <person name="Hu G."/>
            <person name="Zhao J."/>
        </authorList>
    </citation>
    <scope>NUCLEOTIDE SEQUENCE</scope>
</reference>
<evidence type="ECO:0000256" key="9">
    <source>
        <dbReference type="ARBA" id="ARBA00023136"/>
    </source>
</evidence>
<keyword evidence="4" id="KW-1003">Cell membrane</keyword>
<evidence type="ECO:0000313" key="12">
    <source>
        <dbReference type="EMBL" id="QHT64206.1"/>
    </source>
</evidence>
<keyword evidence="5 11" id="KW-0762">Sugar transport</keyword>
<keyword evidence="8 11" id="KW-1133">Transmembrane helix</keyword>
<proteinExistence type="evidence at transcript level"/>
<evidence type="ECO:0000256" key="5">
    <source>
        <dbReference type="ARBA" id="ARBA00022597"/>
    </source>
</evidence>
<sequence length="241" mass="27183">MVSPTVIRNIVGIIGNVISFFLFASPIPTFVKIYKNKAVEGFKPDPYLASIMNCMLWVFYGLPFVTPDSVLVVTINTVGLALEIAYITIFFIYAQRKGRVKVIIWILTELVFMGIVVTCTLLIFHTHKKRSLVVGILCIIFGGLMYTSPLTIMRKVIRTKSVKYMPFYLSLTTFLNGLIWVTYALIRFDLFIVIGNGLGALSGAVQLVLYAWYFKSTPKHDEEKPTEVQLSGYSYNAPPRP</sequence>
<feature type="transmembrane region" description="Helical" evidence="11">
    <location>
        <begin position="6"/>
        <end position="25"/>
    </location>
</feature>
<comment type="function">
    <text evidence="11">Mediates both low-affinity uptake and efflux of sugar across the membrane.</text>
</comment>
<dbReference type="InterPro" id="IPR047664">
    <property type="entry name" value="SWEET"/>
</dbReference>
<dbReference type="Pfam" id="PF03083">
    <property type="entry name" value="MtN3_slv"/>
    <property type="match status" value="2"/>
</dbReference>
<dbReference type="GO" id="GO:0005886">
    <property type="term" value="C:plasma membrane"/>
    <property type="evidence" value="ECO:0007669"/>
    <property type="project" value="UniProtKB-SubCell"/>
</dbReference>
<dbReference type="FunFam" id="1.20.1280.290:FF:000001">
    <property type="entry name" value="Bidirectional sugar transporter SWEET"/>
    <property type="match status" value="1"/>
</dbReference>
<dbReference type="Gene3D" id="1.20.1280.290">
    <property type="match status" value="2"/>
</dbReference>
<keyword evidence="6 11" id="KW-0812">Transmembrane</keyword>
<feature type="transmembrane region" description="Helical" evidence="11">
    <location>
        <begin position="46"/>
        <end position="65"/>
    </location>
</feature>
<dbReference type="AlphaFoldDB" id="A0A6C0G8X7"/>
<evidence type="ECO:0000256" key="10">
    <source>
        <dbReference type="ARBA" id="ARBA00037238"/>
    </source>
</evidence>
<keyword evidence="3 11" id="KW-0813">Transport</keyword>
<keyword evidence="7" id="KW-0677">Repeat</keyword>
<dbReference type="InterPro" id="IPR004316">
    <property type="entry name" value="SWEET_rpt"/>
</dbReference>
<evidence type="ECO:0000256" key="4">
    <source>
        <dbReference type="ARBA" id="ARBA00022475"/>
    </source>
</evidence>
<dbReference type="PANTHER" id="PTHR10791:SF30">
    <property type="entry name" value="SUGAR TRANSPORTER SWEET1"/>
    <property type="match status" value="1"/>
</dbReference>
<comment type="similarity">
    <text evidence="2 11">Belongs to the SWEET sugar transporter family.</text>
</comment>
<feature type="transmembrane region" description="Helical" evidence="11">
    <location>
        <begin position="192"/>
        <end position="214"/>
    </location>
</feature>
<evidence type="ECO:0000256" key="1">
    <source>
        <dbReference type="ARBA" id="ARBA00004651"/>
    </source>
</evidence>
<organism evidence="12">
    <name type="scientific">Litchi chinensis</name>
    <name type="common">Lychee</name>
    <dbReference type="NCBI Taxonomy" id="151069"/>
    <lineage>
        <taxon>Eukaryota</taxon>
        <taxon>Viridiplantae</taxon>
        <taxon>Streptophyta</taxon>
        <taxon>Embryophyta</taxon>
        <taxon>Tracheophyta</taxon>
        <taxon>Spermatophyta</taxon>
        <taxon>Magnoliopsida</taxon>
        <taxon>eudicotyledons</taxon>
        <taxon>Gunneridae</taxon>
        <taxon>Pentapetalae</taxon>
        <taxon>rosids</taxon>
        <taxon>malvids</taxon>
        <taxon>Sapindales</taxon>
        <taxon>Sapindaceae</taxon>
        <taxon>Litchi</taxon>
    </lineage>
</organism>
<name>A0A6C0G8X7_LITCN</name>
<evidence type="ECO:0000256" key="7">
    <source>
        <dbReference type="ARBA" id="ARBA00022737"/>
    </source>
</evidence>
<comment type="function">
    <text evidence="10">Mediates both low-affinity uptake and efflux of sugar across the plasma membrane.</text>
</comment>
<dbReference type="EMBL" id="MN480575">
    <property type="protein sequence ID" value="QHT64206.1"/>
    <property type="molecule type" value="mRNA"/>
</dbReference>
<accession>A0A6C0G8X7</accession>
<dbReference type="FunFam" id="1.20.1280.290:FF:000002">
    <property type="entry name" value="Bidirectional sugar transporter SWEET"/>
    <property type="match status" value="1"/>
</dbReference>
<evidence type="ECO:0000256" key="8">
    <source>
        <dbReference type="ARBA" id="ARBA00022989"/>
    </source>
</evidence>
<gene>
    <name evidence="12" type="primary">SWEET4</name>
</gene>